<proteinExistence type="predicted"/>
<sequence>MKVIKFATTLFQLSLAQYSNCWKFLIGSVVVSNRKKQDNSLTKWCTAHVANLTTFIRPRDSGIGSIDLTSFIRRTRPLTSFAIFFISDMFYPRTRFICLLTIEGNRTNLGRKNR</sequence>
<reference evidence="2 3" key="1">
    <citation type="journal article" date="2018" name="Nat. Ecol. Evol.">
        <title>Pezizomycetes genomes reveal the molecular basis of ectomycorrhizal truffle lifestyle.</title>
        <authorList>
            <person name="Murat C."/>
            <person name="Payen T."/>
            <person name="Noel B."/>
            <person name="Kuo A."/>
            <person name="Morin E."/>
            <person name="Chen J."/>
            <person name="Kohler A."/>
            <person name="Krizsan K."/>
            <person name="Balestrini R."/>
            <person name="Da Silva C."/>
            <person name="Montanini B."/>
            <person name="Hainaut M."/>
            <person name="Levati E."/>
            <person name="Barry K.W."/>
            <person name="Belfiori B."/>
            <person name="Cichocki N."/>
            <person name="Clum A."/>
            <person name="Dockter R.B."/>
            <person name="Fauchery L."/>
            <person name="Guy J."/>
            <person name="Iotti M."/>
            <person name="Le Tacon F."/>
            <person name="Lindquist E.A."/>
            <person name="Lipzen A."/>
            <person name="Malagnac F."/>
            <person name="Mello A."/>
            <person name="Molinier V."/>
            <person name="Miyauchi S."/>
            <person name="Poulain J."/>
            <person name="Riccioni C."/>
            <person name="Rubini A."/>
            <person name="Sitrit Y."/>
            <person name="Splivallo R."/>
            <person name="Traeger S."/>
            <person name="Wang M."/>
            <person name="Zifcakova L."/>
            <person name="Wipf D."/>
            <person name="Zambonelli A."/>
            <person name="Paolocci F."/>
            <person name="Nowrousian M."/>
            <person name="Ottonello S."/>
            <person name="Baldrian P."/>
            <person name="Spatafora J.W."/>
            <person name="Henrissat B."/>
            <person name="Nagy L.G."/>
            <person name="Aury J.M."/>
            <person name="Wincker P."/>
            <person name="Grigoriev I.V."/>
            <person name="Bonfante P."/>
            <person name="Martin F.M."/>
        </authorList>
    </citation>
    <scope>NUCLEOTIDE SEQUENCE [LARGE SCALE GENOMIC DNA]</scope>
    <source>
        <strain evidence="2 3">CCBAS932</strain>
    </source>
</reference>
<organism evidence="2 3">
    <name type="scientific">Morchella conica CCBAS932</name>
    <dbReference type="NCBI Taxonomy" id="1392247"/>
    <lineage>
        <taxon>Eukaryota</taxon>
        <taxon>Fungi</taxon>
        <taxon>Dikarya</taxon>
        <taxon>Ascomycota</taxon>
        <taxon>Pezizomycotina</taxon>
        <taxon>Pezizomycetes</taxon>
        <taxon>Pezizales</taxon>
        <taxon>Morchellaceae</taxon>
        <taxon>Morchella</taxon>
    </lineage>
</organism>
<name>A0A3N4KLY7_9PEZI</name>
<evidence type="ECO:0000256" key="1">
    <source>
        <dbReference type="SAM" id="SignalP"/>
    </source>
</evidence>
<dbReference type="Proteomes" id="UP000277580">
    <property type="component" value="Unassembled WGS sequence"/>
</dbReference>
<evidence type="ECO:0008006" key="4">
    <source>
        <dbReference type="Google" id="ProtNLM"/>
    </source>
</evidence>
<evidence type="ECO:0000313" key="2">
    <source>
        <dbReference type="EMBL" id="RPB11574.1"/>
    </source>
</evidence>
<dbReference type="AlphaFoldDB" id="A0A3N4KLY7"/>
<gene>
    <name evidence="2" type="ORF">P167DRAFT_208505</name>
</gene>
<feature type="chain" id="PRO_5018338602" description="Secreted protein" evidence="1">
    <location>
        <begin position="17"/>
        <end position="114"/>
    </location>
</feature>
<accession>A0A3N4KLY7</accession>
<protein>
    <recommendedName>
        <fullName evidence="4">Secreted protein</fullName>
    </recommendedName>
</protein>
<dbReference type="InParanoid" id="A0A3N4KLY7"/>
<keyword evidence="3" id="KW-1185">Reference proteome</keyword>
<keyword evidence="1" id="KW-0732">Signal</keyword>
<dbReference type="EMBL" id="ML119134">
    <property type="protein sequence ID" value="RPB11574.1"/>
    <property type="molecule type" value="Genomic_DNA"/>
</dbReference>
<feature type="signal peptide" evidence="1">
    <location>
        <begin position="1"/>
        <end position="16"/>
    </location>
</feature>
<evidence type="ECO:0000313" key="3">
    <source>
        <dbReference type="Proteomes" id="UP000277580"/>
    </source>
</evidence>